<accession>A0A0G0QHW1</accession>
<comment type="caution">
    <text evidence="1">The sequence shown here is derived from an EMBL/GenBank/DDBJ whole genome shotgun (WGS) entry which is preliminary data.</text>
</comment>
<dbReference type="EMBL" id="LBXZ01000012">
    <property type="protein sequence ID" value="KKR39964.1"/>
    <property type="molecule type" value="Genomic_DNA"/>
</dbReference>
<dbReference type="SUPFAM" id="SSF51621">
    <property type="entry name" value="Phosphoenolpyruvate/pyruvate domain"/>
    <property type="match status" value="1"/>
</dbReference>
<dbReference type="Gene3D" id="3.20.20.60">
    <property type="entry name" value="Phosphoenolpyruvate-binding domains"/>
    <property type="match status" value="1"/>
</dbReference>
<evidence type="ECO:0000313" key="1">
    <source>
        <dbReference type="EMBL" id="KKR39964.1"/>
    </source>
</evidence>
<dbReference type="Proteomes" id="UP000034072">
    <property type="component" value="Unassembled WGS sequence"/>
</dbReference>
<dbReference type="GO" id="GO:0003824">
    <property type="term" value="F:catalytic activity"/>
    <property type="evidence" value="ECO:0007669"/>
    <property type="project" value="InterPro"/>
</dbReference>
<protein>
    <submittedName>
        <fullName evidence="1">Uncharacterized protein</fullName>
    </submittedName>
</protein>
<dbReference type="AlphaFoldDB" id="A0A0G0QHW1"/>
<organism evidence="1 2">
    <name type="scientific">Candidatus Yanofskybacteria bacterium GW2011_GWE2_40_11</name>
    <dbReference type="NCBI Taxonomy" id="1619033"/>
    <lineage>
        <taxon>Bacteria</taxon>
        <taxon>Candidatus Yanofskyibacteriota</taxon>
    </lineage>
</organism>
<gene>
    <name evidence="1" type="ORF">UT75_C0012G0008</name>
</gene>
<evidence type="ECO:0000313" key="2">
    <source>
        <dbReference type="Proteomes" id="UP000034072"/>
    </source>
</evidence>
<reference evidence="1 2" key="1">
    <citation type="journal article" date="2015" name="Nature">
        <title>rRNA introns, odd ribosomes, and small enigmatic genomes across a large radiation of phyla.</title>
        <authorList>
            <person name="Brown C.T."/>
            <person name="Hug L.A."/>
            <person name="Thomas B.C."/>
            <person name="Sharon I."/>
            <person name="Castelle C.J."/>
            <person name="Singh A."/>
            <person name="Wilkins M.J."/>
            <person name="Williams K.H."/>
            <person name="Banfield J.F."/>
        </authorList>
    </citation>
    <scope>NUCLEOTIDE SEQUENCE [LARGE SCALE GENOMIC DNA]</scope>
</reference>
<sequence length="312" mass="35212">MLIGTLPTLVSPSTLIVAENMIAHPAIAAVRYNTGGDSPLAPLQILSMVKKMTDKYGKTLYVDLEGRQLRIARWTPFESGMVVLNRDFSVKPPARIFIRNAGWFDLVAAKPKERKVYVENGPALRQYYFGESQSTHIVGGDFEVQGYLGGLDFEYIEAAKQSGITNFMLSFVEDESDLDDFYVHFPRRKRSKMSVVLKIESQKGLAFIRSRHWRINERLMAARDDLFISFGENPVGIYEGLKQIIKVDPSAIVASRILHGFQSTGIVTMGDIADIILMSRIGYRNFMFSDGIAKKFPEAIKLWEEIKPSMEV</sequence>
<proteinExistence type="predicted"/>
<name>A0A0G0QHW1_9BACT</name>
<dbReference type="InterPro" id="IPR040442">
    <property type="entry name" value="Pyrv_kinase-like_dom_sf"/>
</dbReference>
<dbReference type="InterPro" id="IPR015813">
    <property type="entry name" value="Pyrv/PenolPyrv_kinase-like_dom"/>
</dbReference>